<evidence type="ECO:0000256" key="1">
    <source>
        <dbReference type="SAM" id="MobiDB-lite"/>
    </source>
</evidence>
<proteinExistence type="predicted"/>
<comment type="caution">
    <text evidence="3">The sequence shown here is derived from an EMBL/GenBank/DDBJ whole genome shotgun (WGS) entry which is preliminary data.</text>
</comment>
<sequence>MSNSLPHVFHAEQPLPAGPFTNAHADLLDLFGRWEALADADIAGADGVQENLASSVSVNPASRRASRLNGPFGTGAL</sequence>
<evidence type="ECO:0000313" key="3">
    <source>
        <dbReference type="EMBL" id="MTV53168.1"/>
    </source>
</evidence>
<reference evidence="5" key="2">
    <citation type="journal article" date="2019" name="Int. J. Syst. Evol. Microbiol.">
        <title>The Global Catalogue of Microorganisms (GCM) 10K type strain sequencing project: providing services to taxonomists for standard genome sequencing and annotation.</title>
        <authorList>
            <consortium name="The Broad Institute Genomics Platform"/>
            <consortium name="The Broad Institute Genome Sequencing Center for Infectious Disease"/>
            <person name="Wu L."/>
            <person name="Ma J."/>
        </authorList>
    </citation>
    <scope>NUCLEOTIDE SEQUENCE [LARGE SCALE GENOMIC DNA]</scope>
    <source>
        <strain evidence="5">CGMCC 1.15931</strain>
    </source>
</reference>
<reference evidence="2" key="1">
    <citation type="journal article" date="2014" name="Int. J. Syst. Evol. Microbiol.">
        <title>Complete genome of a new Firmicutes species belonging to the dominant human colonic microbiota ('Ruminococcus bicirculans') reveals two chromosomes and a selective capacity to utilize plant glucans.</title>
        <authorList>
            <consortium name="NISC Comparative Sequencing Program"/>
            <person name="Wegmann U."/>
            <person name="Louis P."/>
            <person name="Goesmann A."/>
            <person name="Henrissat B."/>
            <person name="Duncan S.H."/>
            <person name="Flint H.J."/>
        </authorList>
    </citation>
    <scope>NUCLEOTIDE SEQUENCE</scope>
    <source>
        <strain evidence="2">CGMCC 1.15931</strain>
    </source>
</reference>
<keyword evidence="5" id="KW-1185">Reference proteome</keyword>
<evidence type="ECO:0000313" key="5">
    <source>
        <dbReference type="Proteomes" id="UP000622638"/>
    </source>
</evidence>
<dbReference type="Proteomes" id="UP000430634">
    <property type="component" value="Unassembled WGS sequence"/>
</dbReference>
<evidence type="ECO:0000313" key="2">
    <source>
        <dbReference type="EMBL" id="GGC00160.1"/>
    </source>
</evidence>
<reference evidence="3 4" key="3">
    <citation type="submission" date="2019-11" db="EMBL/GenBank/DDBJ databases">
        <title>Type strains purchased from KCTC, JCM and DSMZ.</title>
        <authorList>
            <person name="Lu H."/>
        </authorList>
    </citation>
    <scope>NUCLEOTIDE SEQUENCE [LARGE SCALE GENOMIC DNA]</scope>
    <source>
        <strain evidence="3 4">KCTC 52429</strain>
    </source>
</reference>
<evidence type="ECO:0000313" key="4">
    <source>
        <dbReference type="Proteomes" id="UP000430634"/>
    </source>
</evidence>
<dbReference type="Proteomes" id="UP000622638">
    <property type="component" value="Unassembled WGS sequence"/>
</dbReference>
<gene>
    <name evidence="2" type="ORF">GCM10011572_22670</name>
    <name evidence="3" type="ORF">GM672_10540</name>
</gene>
<dbReference type="RefSeq" id="WP_155470486.1">
    <property type="nucleotide sequence ID" value="NZ_BMKG01000008.1"/>
</dbReference>
<name>A0A6I3SVC2_9BURK</name>
<organism evidence="3 4">
    <name type="scientific">Pseudoduganella buxea</name>
    <dbReference type="NCBI Taxonomy" id="1949069"/>
    <lineage>
        <taxon>Bacteria</taxon>
        <taxon>Pseudomonadati</taxon>
        <taxon>Pseudomonadota</taxon>
        <taxon>Betaproteobacteria</taxon>
        <taxon>Burkholderiales</taxon>
        <taxon>Oxalobacteraceae</taxon>
        <taxon>Telluria group</taxon>
        <taxon>Pseudoduganella</taxon>
    </lineage>
</organism>
<feature type="region of interest" description="Disordered" evidence="1">
    <location>
        <begin position="56"/>
        <end position="77"/>
    </location>
</feature>
<protein>
    <submittedName>
        <fullName evidence="3">Uncharacterized protein</fullName>
    </submittedName>
</protein>
<accession>A0A6I3SVC2</accession>
<dbReference type="EMBL" id="BMKG01000008">
    <property type="protein sequence ID" value="GGC00160.1"/>
    <property type="molecule type" value="Genomic_DNA"/>
</dbReference>
<dbReference type="AlphaFoldDB" id="A0A6I3SVC2"/>
<dbReference type="EMBL" id="WNKZ01000023">
    <property type="protein sequence ID" value="MTV53168.1"/>
    <property type="molecule type" value="Genomic_DNA"/>
</dbReference>
<reference evidence="2" key="4">
    <citation type="submission" date="2024-05" db="EMBL/GenBank/DDBJ databases">
        <authorList>
            <person name="Sun Q."/>
            <person name="Zhou Y."/>
        </authorList>
    </citation>
    <scope>NUCLEOTIDE SEQUENCE</scope>
    <source>
        <strain evidence="2">CGMCC 1.15931</strain>
    </source>
</reference>